<dbReference type="InterPro" id="IPR000835">
    <property type="entry name" value="HTH_MarR-typ"/>
</dbReference>
<dbReference type="GO" id="GO:0003677">
    <property type="term" value="F:DNA binding"/>
    <property type="evidence" value="ECO:0007669"/>
    <property type="project" value="UniProtKB-KW"/>
</dbReference>
<evidence type="ECO:0000313" key="6">
    <source>
        <dbReference type="Proteomes" id="UP000184212"/>
    </source>
</evidence>
<proteinExistence type="predicted"/>
<dbReference type="PROSITE" id="PS50995">
    <property type="entry name" value="HTH_MARR_2"/>
    <property type="match status" value="1"/>
</dbReference>
<dbReference type="Proteomes" id="UP000184212">
    <property type="component" value="Unassembled WGS sequence"/>
</dbReference>
<dbReference type="RefSeq" id="WP_073142180.1">
    <property type="nucleotide sequence ID" value="NZ_FQWQ01000005.1"/>
</dbReference>
<dbReference type="Pfam" id="PF01047">
    <property type="entry name" value="MarR"/>
    <property type="match status" value="1"/>
</dbReference>
<keyword evidence="3" id="KW-0804">Transcription</keyword>
<evidence type="ECO:0000256" key="3">
    <source>
        <dbReference type="ARBA" id="ARBA00023163"/>
    </source>
</evidence>
<evidence type="ECO:0000313" key="5">
    <source>
        <dbReference type="EMBL" id="SHH92194.1"/>
    </source>
</evidence>
<dbReference type="InterPro" id="IPR036390">
    <property type="entry name" value="WH_DNA-bd_sf"/>
</dbReference>
<sequence length="143" mass="16919">MNDDQYSSYSFLLDRTAKRVKQYAQQRFTELGFNVTVDQWIVLKHLYEHDSMKQNELAEFLFKDNPTLTRIIDLLCDKGLTVRNVHPTDRRSFMVSLTKEGTKKVEQLSPKIKAIRLKAWEGLSERDFNQFKRILDTIYKNLG</sequence>
<dbReference type="PANTHER" id="PTHR42756:SF1">
    <property type="entry name" value="TRANSCRIPTIONAL REPRESSOR OF EMRAB OPERON"/>
    <property type="match status" value="1"/>
</dbReference>
<keyword evidence="2 5" id="KW-0238">DNA-binding</keyword>
<evidence type="ECO:0000256" key="2">
    <source>
        <dbReference type="ARBA" id="ARBA00023125"/>
    </source>
</evidence>
<dbReference type="GO" id="GO:0003700">
    <property type="term" value="F:DNA-binding transcription factor activity"/>
    <property type="evidence" value="ECO:0007669"/>
    <property type="project" value="InterPro"/>
</dbReference>
<gene>
    <name evidence="5" type="ORF">SAMN04488109_6113</name>
</gene>
<dbReference type="Gene3D" id="1.10.10.10">
    <property type="entry name" value="Winged helix-like DNA-binding domain superfamily/Winged helix DNA-binding domain"/>
    <property type="match status" value="1"/>
</dbReference>
<dbReference type="EMBL" id="FQWQ01000005">
    <property type="protein sequence ID" value="SHH92194.1"/>
    <property type="molecule type" value="Genomic_DNA"/>
</dbReference>
<protein>
    <submittedName>
        <fullName evidence="5">DNA-binding transcriptional regulator, MarR family</fullName>
    </submittedName>
</protein>
<dbReference type="SUPFAM" id="SSF46785">
    <property type="entry name" value="Winged helix' DNA-binding domain"/>
    <property type="match status" value="1"/>
</dbReference>
<reference evidence="5 6" key="1">
    <citation type="submission" date="2016-11" db="EMBL/GenBank/DDBJ databases">
        <authorList>
            <person name="Jaros S."/>
            <person name="Januszkiewicz K."/>
            <person name="Wedrychowicz H."/>
        </authorList>
    </citation>
    <scope>NUCLEOTIDE SEQUENCE [LARGE SCALE GENOMIC DNA]</scope>
    <source>
        <strain evidence="5 6">DSM 24574</strain>
    </source>
</reference>
<evidence type="ECO:0000259" key="4">
    <source>
        <dbReference type="PROSITE" id="PS50995"/>
    </source>
</evidence>
<dbReference type="AlphaFoldDB" id="A0A1M5WYD3"/>
<dbReference type="SMART" id="SM00347">
    <property type="entry name" value="HTH_MARR"/>
    <property type="match status" value="1"/>
</dbReference>
<dbReference type="PRINTS" id="PR00598">
    <property type="entry name" value="HTHMARR"/>
</dbReference>
<feature type="domain" description="HTH marR-type" evidence="4">
    <location>
        <begin position="6"/>
        <end position="140"/>
    </location>
</feature>
<organism evidence="5 6">
    <name type="scientific">Chryseolinea serpens</name>
    <dbReference type="NCBI Taxonomy" id="947013"/>
    <lineage>
        <taxon>Bacteria</taxon>
        <taxon>Pseudomonadati</taxon>
        <taxon>Bacteroidota</taxon>
        <taxon>Cytophagia</taxon>
        <taxon>Cytophagales</taxon>
        <taxon>Fulvivirgaceae</taxon>
        <taxon>Chryseolinea</taxon>
    </lineage>
</organism>
<evidence type="ECO:0000256" key="1">
    <source>
        <dbReference type="ARBA" id="ARBA00023015"/>
    </source>
</evidence>
<dbReference type="InterPro" id="IPR036388">
    <property type="entry name" value="WH-like_DNA-bd_sf"/>
</dbReference>
<name>A0A1M5WYD3_9BACT</name>
<dbReference type="OrthoDB" id="5327581at2"/>
<keyword evidence="1" id="KW-0805">Transcription regulation</keyword>
<accession>A0A1M5WYD3</accession>
<keyword evidence="6" id="KW-1185">Reference proteome</keyword>
<dbReference type="PANTHER" id="PTHR42756">
    <property type="entry name" value="TRANSCRIPTIONAL REGULATOR, MARR"/>
    <property type="match status" value="1"/>
</dbReference>
<dbReference type="STRING" id="947013.SAMN04488109_6113"/>